<dbReference type="PANTHER" id="PTHR34873:SF3">
    <property type="entry name" value="ADDICTION MODULE TOXIN, HICA FAMILY"/>
    <property type="match status" value="1"/>
</dbReference>
<evidence type="ECO:0000256" key="6">
    <source>
        <dbReference type="ARBA" id="ARBA00022884"/>
    </source>
</evidence>
<comment type="caution">
    <text evidence="8">The sequence shown here is derived from an EMBL/GenBank/DDBJ whole genome shotgun (WGS) entry which is preliminary data.</text>
</comment>
<keyword evidence="2" id="KW-1277">Toxin-antitoxin system</keyword>
<evidence type="ECO:0000256" key="7">
    <source>
        <dbReference type="ARBA" id="ARBA00023016"/>
    </source>
</evidence>
<evidence type="ECO:0000256" key="4">
    <source>
        <dbReference type="ARBA" id="ARBA00022759"/>
    </source>
</evidence>
<keyword evidence="3" id="KW-0540">Nuclease</keyword>
<dbReference type="InterPro" id="IPR012933">
    <property type="entry name" value="HicA_mRNA_interferase"/>
</dbReference>
<evidence type="ECO:0000313" key="8">
    <source>
        <dbReference type="EMBL" id="TNH44782.1"/>
    </source>
</evidence>
<proteinExistence type="inferred from homology"/>
<evidence type="ECO:0000256" key="5">
    <source>
        <dbReference type="ARBA" id="ARBA00022801"/>
    </source>
</evidence>
<reference evidence="8 9" key="1">
    <citation type="submission" date="2019-01" db="EMBL/GenBank/DDBJ databases">
        <title>Draft genome assembly of Photorhabdus luminescens subsp. sonorensis Caborca.</title>
        <authorList>
            <person name="Duong D.A."/>
            <person name="Espinosa-Artiles P."/>
            <person name="Orozco R.A."/>
            <person name="Molnar I."/>
            <person name="Stock P."/>
        </authorList>
    </citation>
    <scope>NUCLEOTIDE SEQUENCE [LARGE SCALE GENOMIC DNA]</scope>
    <source>
        <strain evidence="8 9">Caborca</strain>
    </source>
</reference>
<organism evidence="8 9">
    <name type="scientific">Photorhabdus luminescens subsp. sonorensis</name>
    <dbReference type="NCBI Taxonomy" id="1173677"/>
    <lineage>
        <taxon>Bacteria</taxon>
        <taxon>Pseudomonadati</taxon>
        <taxon>Pseudomonadota</taxon>
        <taxon>Gammaproteobacteria</taxon>
        <taxon>Enterobacterales</taxon>
        <taxon>Morganellaceae</taxon>
        <taxon>Photorhabdus</taxon>
    </lineage>
</organism>
<evidence type="ECO:0000256" key="2">
    <source>
        <dbReference type="ARBA" id="ARBA00022649"/>
    </source>
</evidence>
<dbReference type="EMBL" id="SBIJ01000004">
    <property type="protein sequence ID" value="TNH44782.1"/>
    <property type="molecule type" value="Genomic_DNA"/>
</dbReference>
<accession>A0A5C4RLH2</accession>
<evidence type="ECO:0000256" key="3">
    <source>
        <dbReference type="ARBA" id="ARBA00022722"/>
    </source>
</evidence>
<keyword evidence="4" id="KW-0255">Endonuclease</keyword>
<dbReference type="Pfam" id="PF07927">
    <property type="entry name" value="HicA_toxin"/>
    <property type="match status" value="1"/>
</dbReference>
<dbReference type="Gene3D" id="3.30.920.30">
    <property type="entry name" value="Hypothetical protein"/>
    <property type="match status" value="1"/>
</dbReference>
<comment type="similarity">
    <text evidence="1">Belongs to the HicA mRNA interferase family.</text>
</comment>
<dbReference type="PANTHER" id="PTHR34873">
    <property type="entry name" value="SSR1766 PROTEIN"/>
    <property type="match status" value="1"/>
</dbReference>
<dbReference type="RefSeq" id="WP_139654775.1">
    <property type="nucleotide sequence ID" value="NZ_CAWOQH010000166.1"/>
</dbReference>
<dbReference type="Proteomes" id="UP000307592">
    <property type="component" value="Unassembled WGS sequence"/>
</dbReference>
<keyword evidence="6" id="KW-0694">RNA-binding</keyword>
<keyword evidence="7" id="KW-0346">Stress response</keyword>
<dbReference type="GO" id="GO:0003729">
    <property type="term" value="F:mRNA binding"/>
    <property type="evidence" value="ECO:0007669"/>
    <property type="project" value="InterPro"/>
</dbReference>
<gene>
    <name evidence="8" type="ORF">EP164_04675</name>
</gene>
<evidence type="ECO:0000313" key="9">
    <source>
        <dbReference type="Proteomes" id="UP000307592"/>
    </source>
</evidence>
<sequence>MKSSELIKLLEKNGWTLERIKVSHHQFRHADFSIVITVPHPRKDIKIGTLHQIMKDAGLK</sequence>
<dbReference type="GO" id="GO:0004519">
    <property type="term" value="F:endonuclease activity"/>
    <property type="evidence" value="ECO:0007669"/>
    <property type="project" value="UniProtKB-KW"/>
</dbReference>
<dbReference type="SUPFAM" id="SSF54786">
    <property type="entry name" value="YcfA/nrd intein domain"/>
    <property type="match status" value="1"/>
</dbReference>
<evidence type="ECO:0000256" key="1">
    <source>
        <dbReference type="ARBA" id="ARBA00006620"/>
    </source>
</evidence>
<keyword evidence="5" id="KW-0378">Hydrolase</keyword>
<protein>
    <submittedName>
        <fullName evidence="8">Addiction module toxin, HicA family</fullName>
    </submittedName>
</protein>
<dbReference type="GO" id="GO:0016787">
    <property type="term" value="F:hydrolase activity"/>
    <property type="evidence" value="ECO:0007669"/>
    <property type="project" value="UniProtKB-KW"/>
</dbReference>
<dbReference type="InterPro" id="IPR038570">
    <property type="entry name" value="HicA_sf"/>
</dbReference>
<dbReference type="AlphaFoldDB" id="A0A5C4RLH2"/>
<name>A0A5C4RLH2_PHOLU</name>